<name>A0AB73T146_9FIRM</name>
<dbReference type="PANTHER" id="PTHR43681">
    <property type="entry name" value="TRANSMEMBRANE GTPASE FZO"/>
    <property type="match status" value="1"/>
</dbReference>
<reference evidence="2 3" key="1">
    <citation type="submission" date="2018-05" db="EMBL/GenBank/DDBJ databases">
        <authorList>
            <person name="Goeker M."/>
            <person name="Huntemann M."/>
            <person name="Clum A."/>
            <person name="Pillay M."/>
            <person name="Palaniappan K."/>
            <person name="Varghese N."/>
            <person name="Mikhailova N."/>
            <person name="Stamatis D."/>
            <person name="Reddy T."/>
            <person name="Daum C."/>
            <person name="Shapiro N."/>
            <person name="Ivanova N."/>
            <person name="Kyrpides N."/>
            <person name="Woyke T."/>
        </authorList>
    </citation>
    <scope>NUCLEOTIDE SEQUENCE [LARGE SCALE GENOMIC DNA]</scope>
    <source>
        <strain evidence="2 3">DSM 26524</strain>
    </source>
</reference>
<dbReference type="InterPro" id="IPR027417">
    <property type="entry name" value="P-loop_NTPase"/>
</dbReference>
<comment type="caution">
    <text evidence="2">The sequence shown here is derived from an EMBL/GenBank/DDBJ whole genome shotgun (WGS) entry which is preliminary data.</text>
</comment>
<evidence type="ECO:0000313" key="2">
    <source>
        <dbReference type="EMBL" id="PWJ73712.1"/>
    </source>
</evidence>
<keyword evidence="3" id="KW-1185">Reference proteome</keyword>
<dbReference type="EMBL" id="QGGY01000011">
    <property type="protein sequence ID" value="PWJ73712.1"/>
    <property type="molecule type" value="Genomic_DNA"/>
</dbReference>
<proteinExistence type="predicted"/>
<dbReference type="SUPFAM" id="SSF52540">
    <property type="entry name" value="P-loop containing nucleoside triphosphate hydrolases"/>
    <property type="match status" value="1"/>
</dbReference>
<feature type="domain" description="Dynamin N-terminal" evidence="1">
    <location>
        <begin position="25"/>
        <end position="179"/>
    </location>
</feature>
<dbReference type="Gene3D" id="3.40.50.300">
    <property type="entry name" value="P-loop containing nucleotide triphosphate hydrolases"/>
    <property type="match status" value="1"/>
</dbReference>
<dbReference type="PANTHER" id="PTHR43681:SF1">
    <property type="entry name" value="SARCALUMENIN"/>
    <property type="match status" value="1"/>
</dbReference>
<dbReference type="Proteomes" id="UP000245412">
    <property type="component" value="Unassembled WGS sequence"/>
</dbReference>
<dbReference type="Pfam" id="PF00350">
    <property type="entry name" value="Dynamin_N"/>
    <property type="match status" value="1"/>
</dbReference>
<dbReference type="InterPro" id="IPR045063">
    <property type="entry name" value="Dynamin_N"/>
</dbReference>
<evidence type="ECO:0000313" key="3">
    <source>
        <dbReference type="Proteomes" id="UP000245412"/>
    </source>
</evidence>
<dbReference type="AlphaFoldDB" id="A0AB73T146"/>
<sequence length="508" mass="58703">MAVARTVEYGRKRLEQLQQDRPLVVVLCGGFSTGKSSLINALLGCDLPTGVNPVTKVITTLRYGERQRIILENHASHQQWEVSFEAASRLITDQLADSGQEDMDIYFEMPSPFLKKGVVLVDTPGLGDDREKKLDKLTRQEIHQADFCIVTFNCTKFGTYDERGFLGEVNELTNGNFISILNCMNYLQQEEQVIDLEKRAEQILQEYGNQRVGKGRYFMVDSRKGEVELNGFDAWLEHLIETEAEVIKKDTPLNMALVEIRKVSVESDRCIRKVWERINELRQLNDKNIREVRQKSRSTLDGMKQALRNELSRTNQRLTLDCIDELRRNIRSCGVTGFSERAKSFVSDVFVREGDEVDERIRKKYPQAEQERLGDSFRRSVYYFKVPEPSFHIVERGLFDPDRWRFGKSYRVYNNYVDAAVEAVKARLLPKLKAIAEEYFNNIIKNLGEQQPAEITGGYESEIEEFSAYADLFSEKLLDLIAVQHDIRVMKEELGTSEWPMLHHAENI</sequence>
<gene>
    <name evidence="2" type="ORF">C7383_11142</name>
</gene>
<accession>A0AB73T146</accession>
<organism evidence="2 3">
    <name type="scientific">Murimonas intestini</name>
    <dbReference type="NCBI Taxonomy" id="1337051"/>
    <lineage>
        <taxon>Bacteria</taxon>
        <taxon>Bacillati</taxon>
        <taxon>Bacillota</taxon>
        <taxon>Clostridia</taxon>
        <taxon>Lachnospirales</taxon>
        <taxon>Lachnospiraceae</taxon>
        <taxon>Murimonas</taxon>
    </lineage>
</organism>
<protein>
    <submittedName>
        <fullName evidence="2">Dynamin family protein</fullName>
    </submittedName>
</protein>
<dbReference type="InterPro" id="IPR051943">
    <property type="entry name" value="TRAFAC_Dynamin-like_GTPase"/>
</dbReference>
<evidence type="ECO:0000259" key="1">
    <source>
        <dbReference type="Pfam" id="PF00350"/>
    </source>
</evidence>